<dbReference type="EMBL" id="JASNWA010000001">
    <property type="protein sequence ID" value="KAK3179479.1"/>
    <property type="molecule type" value="Genomic_DNA"/>
</dbReference>
<feature type="region of interest" description="Disordered" evidence="1">
    <location>
        <begin position="419"/>
        <end position="440"/>
    </location>
</feature>
<sequence>MVIAIVRTLALSFGGDDPRMFPHRPLWRDDWTMSHPRHDHEDGTPTVRLGLGYRRSVDTYGIVWVRADLIRWRPLPYFSQHALENLGLTQDHNAFQKSFRRYRIARLLNKEHYFYSLWREHCETYRYIPQTSEPLERWLRRTLDLAAQLVVREYNLEVFDILAKRCYIAKRDWKDAIQRRKTGPCPVQDEWPSKAIQKEHFLAQIDAEDSRNGLSPGSNGKEAFFAHYHELGLWQDRVRALFGFDEPELPGRGRKWERYKFRTLVKQLWTIFDQTFPHTVRQPVWTDYLGRRASKLMLIIPQYDADHLSCIQKANDNNAVFTRQTINKTPMVQRTNWLSCRLDAEHYPFVDRVDRAVNDAPTQKAISRIIRDGPLYTLTNTNSHATKYPRGVFRNLVALDNTFLDARMYLRLVEQDSKEGREDISELAEGEPSVPLSSDE</sequence>
<comment type="caution">
    <text evidence="2">The sequence shown here is derived from an EMBL/GenBank/DDBJ whole genome shotgun (WGS) entry which is preliminary data.</text>
</comment>
<dbReference type="AlphaFoldDB" id="A0AAD9ZJV9"/>
<gene>
    <name evidence="2" type="ORF">OEA41_009765</name>
</gene>
<dbReference type="Proteomes" id="UP001276659">
    <property type="component" value="Unassembled WGS sequence"/>
</dbReference>
<evidence type="ECO:0000256" key="1">
    <source>
        <dbReference type="SAM" id="MobiDB-lite"/>
    </source>
</evidence>
<reference evidence="2" key="1">
    <citation type="submission" date="2022-11" db="EMBL/GenBank/DDBJ databases">
        <title>Chromosomal genome sequence assembly and mating type (MAT) locus characterization of the leprose asexual lichenized fungus Lepraria neglecta (Nyl.) Erichsen.</title>
        <authorList>
            <person name="Allen J.L."/>
            <person name="Pfeffer B."/>
        </authorList>
    </citation>
    <scope>NUCLEOTIDE SEQUENCE</scope>
    <source>
        <strain evidence="2">Allen 5258</strain>
    </source>
</reference>
<protein>
    <submittedName>
        <fullName evidence="2">Uncharacterized protein</fullName>
    </submittedName>
</protein>
<proteinExistence type="predicted"/>
<evidence type="ECO:0000313" key="3">
    <source>
        <dbReference type="Proteomes" id="UP001276659"/>
    </source>
</evidence>
<accession>A0AAD9ZJV9</accession>
<name>A0AAD9ZJV9_9LECA</name>
<organism evidence="2 3">
    <name type="scientific">Lepraria neglecta</name>
    <dbReference type="NCBI Taxonomy" id="209136"/>
    <lineage>
        <taxon>Eukaryota</taxon>
        <taxon>Fungi</taxon>
        <taxon>Dikarya</taxon>
        <taxon>Ascomycota</taxon>
        <taxon>Pezizomycotina</taxon>
        <taxon>Lecanoromycetes</taxon>
        <taxon>OSLEUM clade</taxon>
        <taxon>Lecanoromycetidae</taxon>
        <taxon>Lecanorales</taxon>
        <taxon>Lecanorineae</taxon>
        <taxon>Stereocaulaceae</taxon>
        <taxon>Lepraria</taxon>
    </lineage>
</organism>
<keyword evidence="3" id="KW-1185">Reference proteome</keyword>
<evidence type="ECO:0000313" key="2">
    <source>
        <dbReference type="EMBL" id="KAK3179479.1"/>
    </source>
</evidence>